<dbReference type="AlphaFoldDB" id="A0A0W8I2R3"/>
<dbReference type="InterPro" id="IPR035905">
    <property type="entry name" value="Barstar-like_sf"/>
</dbReference>
<dbReference type="STRING" id="767452.AVL62_08490"/>
<dbReference type="OrthoDB" id="4866960at2"/>
<comment type="caution">
    <text evidence="3">The sequence shown here is derived from an EMBL/GenBank/DDBJ whole genome shotgun (WGS) entry which is preliminary data.</text>
</comment>
<sequence length="119" mass="12644">MILLPAERLGDAEAHFAQAGYALTTVTTPPAGGLRETQAQLAHALRLPEPASTNLDAMADTLRDLRDLWDGQEVALLWQEAGALAARDGRAWWILAEILDDADALAVVAFGAARTSGQP</sequence>
<protein>
    <recommendedName>
        <fullName evidence="2">Barstar (barnase inhibitor) domain-containing protein</fullName>
    </recommendedName>
</protein>
<feature type="domain" description="Barstar (barnase inhibitor)" evidence="2">
    <location>
        <begin position="35"/>
        <end position="103"/>
    </location>
</feature>
<evidence type="ECO:0000259" key="2">
    <source>
        <dbReference type="Pfam" id="PF01337"/>
    </source>
</evidence>
<dbReference type="Gene3D" id="3.30.370.10">
    <property type="entry name" value="Barstar-like"/>
    <property type="match status" value="1"/>
</dbReference>
<reference evidence="3 4" key="1">
    <citation type="submission" date="2015-12" db="EMBL/GenBank/DDBJ databases">
        <title>Serinicoccus chungangenesis strain CD08_5 genome sequencing and assembly.</title>
        <authorList>
            <person name="Chander A.M."/>
            <person name="Kaur G."/>
            <person name="Nair G.R."/>
            <person name="Dhawan D.K."/>
            <person name="Kochhar R.K."/>
            <person name="Mayilraj S."/>
            <person name="Bhadada S.K."/>
        </authorList>
    </citation>
    <scope>NUCLEOTIDE SEQUENCE [LARGE SCALE GENOMIC DNA]</scope>
    <source>
        <strain evidence="3 4">CD08_5</strain>
    </source>
</reference>
<evidence type="ECO:0000313" key="4">
    <source>
        <dbReference type="Proteomes" id="UP000054837"/>
    </source>
</evidence>
<comment type="similarity">
    <text evidence="1">Belongs to the barstar family.</text>
</comment>
<keyword evidence="4" id="KW-1185">Reference proteome</keyword>
<proteinExistence type="inferred from homology"/>
<gene>
    <name evidence="3" type="ORF">AVL62_08490</name>
</gene>
<dbReference type="RefSeq" id="WP_058892252.1">
    <property type="nucleotide sequence ID" value="NZ_BAABLU010000006.1"/>
</dbReference>
<dbReference type="Pfam" id="PF01337">
    <property type="entry name" value="Barstar"/>
    <property type="match status" value="1"/>
</dbReference>
<evidence type="ECO:0000313" key="3">
    <source>
        <dbReference type="EMBL" id="KUG51957.1"/>
    </source>
</evidence>
<accession>A0A0W8I2R3</accession>
<organism evidence="3 4">
    <name type="scientific">Serinicoccus chungangensis</name>
    <dbReference type="NCBI Taxonomy" id="767452"/>
    <lineage>
        <taxon>Bacteria</taxon>
        <taxon>Bacillati</taxon>
        <taxon>Actinomycetota</taxon>
        <taxon>Actinomycetes</taxon>
        <taxon>Micrococcales</taxon>
        <taxon>Ornithinimicrobiaceae</taxon>
        <taxon>Serinicoccus</taxon>
    </lineage>
</organism>
<dbReference type="InterPro" id="IPR000468">
    <property type="entry name" value="Barstar"/>
</dbReference>
<dbReference type="Proteomes" id="UP000054837">
    <property type="component" value="Unassembled WGS sequence"/>
</dbReference>
<dbReference type="EMBL" id="LQBL01000031">
    <property type="protein sequence ID" value="KUG51957.1"/>
    <property type="molecule type" value="Genomic_DNA"/>
</dbReference>
<name>A0A0W8I2R3_9MICO</name>
<dbReference type="SUPFAM" id="SSF52038">
    <property type="entry name" value="Barstar-related"/>
    <property type="match status" value="1"/>
</dbReference>
<evidence type="ECO:0000256" key="1">
    <source>
        <dbReference type="ARBA" id="ARBA00006845"/>
    </source>
</evidence>